<protein>
    <submittedName>
        <fullName evidence="1">Uncharacterized protein conserved in bacteria, putative virulence factor</fullName>
    </submittedName>
</protein>
<reference evidence="1 2" key="1">
    <citation type="submission" date="2019-05" db="EMBL/GenBank/DDBJ databases">
        <authorList>
            <consortium name="Pathogen Informatics"/>
        </authorList>
    </citation>
    <scope>NUCLEOTIDE SEQUENCE [LARGE SCALE GENOMIC DNA]</scope>
    <source>
        <strain evidence="1 2">NCTC13032</strain>
    </source>
</reference>
<dbReference type="InterPro" id="IPR009216">
    <property type="entry name" value="Virulence_factor_SrfB"/>
</dbReference>
<organism evidence="1 2">
    <name type="scientific">Leclercia adecarboxylata</name>
    <dbReference type="NCBI Taxonomy" id="83655"/>
    <lineage>
        <taxon>Bacteria</taxon>
        <taxon>Pseudomonadati</taxon>
        <taxon>Pseudomonadota</taxon>
        <taxon>Gammaproteobacteria</taxon>
        <taxon>Enterobacterales</taxon>
        <taxon>Enterobacteriaceae</taxon>
        <taxon>Leclercia</taxon>
    </lineage>
</organism>
<dbReference type="AlphaFoldDB" id="A0A4U9HZU6"/>
<gene>
    <name evidence="1" type="ORF">NCTC13032_04409</name>
</gene>
<evidence type="ECO:0000313" key="1">
    <source>
        <dbReference type="EMBL" id="VTP69505.1"/>
    </source>
</evidence>
<dbReference type="Proteomes" id="UP000310719">
    <property type="component" value="Chromosome"/>
</dbReference>
<dbReference type="EMBL" id="LR590464">
    <property type="protein sequence ID" value="VTP69505.1"/>
    <property type="molecule type" value="Genomic_DNA"/>
</dbReference>
<accession>A0A4U9HZU6</accession>
<proteinExistence type="predicted"/>
<evidence type="ECO:0000313" key="2">
    <source>
        <dbReference type="Proteomes" id="UP000310719"/>
    </source>
</evidence>
<name>A0A4U9HZU6_9ENTR</name>
<dbReference type="Pfam" id="PF07520">
    <property type="entry name" value="SrfB"/>
    <property type="match status" value="1"/>
</dbReference>
<sequence>MLPLHGYETGGWYPFNKKGCIDDPKSTASVGAMLYLLAENSRLSSFFFRTQNFVPYSTIRYLGMLDGNNLIKDSNVFYRDIDLDAQTFQLPQGQSFEARGEVRIGFRQLDNERWPASSLYTLKIANPNLASELAGDAMMRIELTAEQGRPRNGVEAVSPEKFRIESVEMDHARRNYNRKDVAFQLNTMVGNGLSETHYWLDSGSIKS</sequence>